<proteinExistence type="predicted"/>
<name>A0A8W8JID6_MAGGI</name>
<evidence type="ECO:0000313" key="2">
    <source>
        <dbReference type="Proteomes" id="UP000005408"/>
    </source>
</evidence>
<sequence length="236" mass="26628">MVEQINNTSFRLIVLQILTFGIRHSFEDIPRCVGYPFECCPGYMWNYNSNVCEQCMAGYIGRNCTSECPFPFYGIECQQKCNCNHSLCNISTGCIAAAMPSGVGTLHELTKVILFIGNFSPHLKKSRTVESQRNCTENIDGCCFGYFWSSDTNTCNKCMPGYTGLNCTIKCPYPTYGERFQGYCDCSNNTCDVSLGCIEISTSAYYRLRDLHFYQEGSITQLNLRDGNRPVENLSH</sequence>
<dbReference type="Gene3D" id="2.170.300.10">
    <property type="entry name" value="Tie2 ligand-binding domain superfamily"/>
    <property type="match status" value="2"/>
</dbReference>
<organism evidence="1 2">
    <name type="scientific">Magallana gigas</name>
    <name type="common">Pacific oyster</name>
    <name type="synonym">Crassostrea gigas</name>
    <dbReference type="NCBI Taxonomy" id="29159"/>
    <lineage>
        <taxon>Eukaryota</taxon>
        <taxon>Metazoa</taxon>
        <taxon>Spiralia</taxon>
        <taxon>Lophotrochozoa</taxon>
        <taxon>Mollusca</taxon>
        <taxon>Bivalvia</taxon>
        <taxon>Autobranchia</taxon>
        <taxon>Pteriomorphia</taxon>
        <taxon>Ostreida</taxon>
        <taxon>Ostreoidea</taxon>
        <taxon>Ostreidae</taxon>
        <taxon>Magallana</taxon>
    </lineage>
</organism>
<keyword evidence="2" id="KW-1185">Reference proteome</keyword>
<protein>
    <recommendedName>
        <fullName evidence="3">Tyrosine-protein kinase receptor Tie-1</fullName>
    </recommendedName>
</protein>
<reference evidence="1" key="1">
    <citation type="submission" date="2022-08" db="UniProtKB">
        <authorList>
            <consortium name="EnsemblMetazoa"/>
        </authorList>
    </citation>
    <scope>IDENTIFICATION</scope>
    <source>
        <strain evidence="1">05x7-T-G4-1.051#20</strain>
    </source>
</reference>
<dbReference type="AlphaFoldDB" id="A0A8W8JID6"/>
<evidence type="ECO:0000313" key="1">
    <source>
        <dbReference type="EnsemblMetazoa" id="G19528.1:cds"/>
    </source>
</evidence>
<dbReference type="Proteomes" id="UP000005408">
    <property type="component" value="Unassembled WGS sequence"/>
</dbReference>
<accession>A0A8W8JID6</accession>
<dbReference type="EnsemblMetazoa" id="G19528.1">
    <property type="protein sequence ID" value="G19528.1:cds"/>
    <property type="gene ID" value="G19528"/>
</dbReference>
<evidence type="ECO:0008006" key="3">
    <source>
        <dbReference type="Google" id="ProtNLM"/>
    </source>
</evidence>